<dbReference type="InterPro" id="IPR050276">
    <property type="entry name" value="MshD_Acetyltransferase"/>
</dbReference>
<dbReference type="Proteomes" id="UP000639396">
    <property type="component" value="Unassembled WGS sequence"/>
</dbReference>
<name>A0A927CF82_9BACL</name>
<dbReference type="AlphaFoldDB" id="A0A927CF82"/>
<proteinExistence type="predicted"/>
<organism evidence="2 3">
    <name type="scientific">Paenibacillus oceani</name>
    <dbReference type="NCBI Taxonomy" id="2772510"/>
    <lineage>
        <taxon>Bacteria</taxon>
        <taxon>Bacillati</taxon>
        <taxon>Bacillota</taxon>
        <taxon>Bacilli</taxon>
        <taxon>Bacillales</taxon>
        <taxon>Paenibacillaceae</taxon>
        <taxon>Paenibacillus</taxon>
    </lineage>
</organism>
<dbReference type="PANTHER" id="PTHR43617">
    <property type="entry name" value="L-AMINO ACID N-ACETYLTRANSFERASE"/>
    <property type="match status" value="1"/>
</dbReference>
<comment type="caution">
    <text evidence="2">The sequence shown here is derived from an EMBL/GenBank/DDBJ whole genome shotgun (WGS) entry which is preliminary data.</text>
</comment>
<evidence type="ECO:0000259" key="1">
    <source>
        <dbReference type="PROSITE" id="PS51186"/>
    </source>
</evidence>
<dbReference type="InterPro" id="IPR016181">
    <property type="entry name" value="Acyl_CoA_acyltransferase"/>
</dbReference>
<sequence length="185" mass="20593">MIRQATVEDAAQVMPLLQGAIGTIANTLAGTPDDAEAMQILTEFYKQPGNRISYENVIVEERDGKVAGILVAYDGTRAEELDQPLIDRIVRESGRTGYTITKEAQPNEYYLDSLSVDESFQGMGIGKSLIRIFEDKAAKDGYPRVSLIVEQDNERAYALYRKIGYIEDGRLQVGGKPFIRMIKPV</sequence>
<dbReference type="PROSITE" id="PS51186">
    <property type="entry name" value="GNAT"/>
    <property type="match status" value="1"/>
</dbReference>
<reference evidence="2" key="1">
    <citation type="submission" date="2020-09" db="EMBL/GenBank/DDBJ databases">
        <title>A novel bacterium of genus Paenibacillus, isolated from South China Sea.</title>
        <authorList>
            <person name="Huang H."/>
            <person name="Mo K."/>
            <person name="Hu Y."/>
        </authorList>
    </citation>
    <scope>NUCLEOTIDE SEQUENCE</scope>
    <source>
        <strain evidence="2">IB182363</strain>
    </source>
</reference>
<protein>
    <submittedName>
        <fullName evidence="2">GNAT family N-acetyltransferase</fullName>
    </submittedName>
</protein>
<dbReference type="Pfam" id="PF00583">
    <property type="entry name" value="Acetyltransf_1"/>
    <property type="match status" value="1"/>
</dbReference>
<keyword evidence="3" id="KW-1185">Reference proteome</keyword>
<feature type="domain" description="N-acetyltransferase" evidence="1">
    <location>
        <begin position="1"/>
        <end position="185"/>
    </location>
</feature>
<dbReference type="CDD" id="cd04301">
    <property type="entry name" value="NAT_SF"/>
    <property type="match status" value="1"/>
</dbReference>
<gene>
    <name evidence="2" type="ORF">IDH45_26345</name>
</gene>
<evidence type="ECO:0000313" key="2">
    <source>
        <dbReference type="EMBL" id="MBD2865507.1"/>
    </source>
</evidence>
<dbReference type="GO" id="GO:0016747">
    <property type="term" value="F:acyltransferase activity, transferring groups other than amino-acyl groups"/>
    <property type="evidence" value="ECO:0007669"/>
    <property type="project" value="InterPro"/>
</dbReference>
<dbReference type="InterPro" id="IPR000182">
    <property type="entry name" value="GNAT_dom"/>
</dbReference>
<dbReference type="PANTHER" id="PTHR43617:SF39">
    <property type="entry name" value="ACETYLTRANSFERASE (GNAT) FAMILY PROTEIN"/>
    <property type="match status" value="1"/>
</dbReference>
<dbReference type="Gene3D" id="3.40.630.30">
    <property type="match status" value="1"/>
</dbReference>
<accession>A0A927CF82</accession>
<dbReference type="RefSeq" id="WP_190931130.1">
    <property type="nucleotide sequence ID" value="NZ_JACXJA010000043.1"/>
</dbReference>
<dbReference type="SUPFAM" id="SSF55729">
    <property type="entry name" value="Acyl-CoA N-acyltransferases (Nat)"/>
    <property type="match status" value="1"/>
</dbReference>
<evidence type="ECO:0000313" key="3">
    <source>
        <dbReference type="Proteomes" id="UP000639396"/>
    </source>
</evidence>
<dbReference type="EMBL" id="JACXJA010000043">
    <property type="protein sequence ID" value="MBD2865507.1"/>
    <property type="molecule type" value="Genomic_DNA"/>
</dbReference>